<keyword evidence="1" id="KW-0472">Membrane</keyword>
<reference evidence="2 3" key="1">
    <citation type="submission" date="2018-08" db="EMBL/GenBank/DDBJ databases">
        <title>A genome reference for cultivated species of the human gut microbiota.</title>
        <authorList>
            <person name="Zou Y."/>
            <person name="Xue W."/>
            <person name="Luo G."/>
        </authorList>
    </citation>
    <scope>NUCLEOTIDE SEQUENCE [LARGE SCALE GENOMIC DNA]</scope>
    <source>
        <strain evidence="2 3">AF16-14</strain>
    </source>
</reference>
<dbReference type="EMBL" id="QRYC01000015">
    <property type="protein sequence ID" value="RGU55692.1"/>
    <property type="molecule type" value="Genomic_DNA"/>
</dbReference>
<gene>
    <name evidence="2" type="ORF">DWW57_11400</name>
</gene>
<sequence>MEVGKKVLYDRIEQRELPKRFQLCYCFFAFVTRFFTFISLFFPLLLLSLDGFCQPEGELGILGGMGYYMGEYNPNRHFDRSQRYLGGFCRYNLNNRFALRLNAGFSKIDIRERSLLSNGETVYPAGFHCTVKDVAAWIEFDFRSFGCRK</sequence>
<proteinExistence type="predicted"/>
<feature type="transmembrane region" description="Helical" evidence="1">
    <location>
        <begin position="21"/>
        <end position="46"/>
    </location>
</feature>
<dbReference type="Proteomes" id="UP000284243">
    <property type="component" value="Unassembled WGS sequence"/>
</dbReference>
<accession>A0A412TPC5</accession>
<evidence type="ECO:0000313" key="2">
    <source>
        <dbReference type="EMBL" id="RGU55692.1"/>
    </source>
</evidence>
<organism evidence="2 3">
    <name type="scientific">Odoribacter splanchnicus</name>
    <dbReference type="NCBI Taxonomy" id="28118"/>
    <lineage>
        <taxon>Bacteria</taxon>
        <taxon>Pseudomonadati</taxon>
        <taxon>Bacteroidota</taxon>
        <taxon>Bacteroidia</taxon>
        <taxon>Bacteroidales</taxon>
        <taxon>Odoribacteraceae</taxon>
        <taxon>Odoribacter</taxon>
    </lineage>
</organism>
<dbReference type="AlphaFoldDB" id="A0A412TPC5"/>
<protein>
    <submittedName>
        <fullName evidence="2">Uncharacterized protein</fullName>
    </submittedName>
</protein>
<comment type="caution">
    <text evidence="2">The sequence shown here is derived from an EMBL/GenBank/DDBJ whole genome shotgun (WGS) entry which is preliminary data.</text>
</comment>
<keyword evidence="1" id="KW-1133">Transmembrane helix</keyword>
<evidence type="ECO:0000256" key="1">
    <source>
        <dbReference type="SAM" id="Phobius"/>
    </source>
</evidence>
<name>A0A412TPC5_9BACT</name>
<evidence type="ECO:0000313" key="3">
    <source>
        <dbReference type="Proteomes" id="UP000284243"/>
    </source>
</evidence>
<keyword evidence="1" id="KW-0812">Transmembrane</keyword>